<feature type="region of interest" description="Disordered" evidence="8">
    <location>
        <begin position="559"/>
        <end position="600"/>
    </location>
</feature>
<dbReference type="OrthoDB" id="1936100at2759"/>
<keyword evidence="11" id="KW-1185">Reference proteome</keyword>
<keyword evidence="6 7" id="KW-0539">Nucleus</keyword>
<proteinExistence type="inferred from homology"/>
<dbReference type="STRING" id="1442368.A0A0D2DC92"/>
<dbReference type="PANTHER" id="PTHR35041">
    <property type="entry name" value="MEDIATOR OF RNA POLYMERASE II TRANSCRIPTION SUBUNIT 1"/>
    <property type="match status" value="1"/>
</dbReference>
<evidence type="ECO:0000256" key="8">
    <source>
        <dbReference type="SAM" id="MobiDB-lite"/>
    </source>
</evidence>
<feature type="region of interest" description="Disordered" evidence="8">
    <location>
        <begin position="379"/>
        <end position="412"/>
    </location>
</feature>
<dbReference type="AlphaFoldDB" id="A0A0D2DC92"/>
<evidence type="ECO:0000256" key="1">
    <source>
        <dbReference type="ARBA" id="ARBA00004123"/>
    </source>
</evidence>
<comment type="subcellular location">
    <subcellularLocation>
        <location evidence="1 7">Nucleus</location>
    </subcellularLocation>
</comment>
<keyword evidence="4 7" id="KW-0010">Activator</keyword>
<keyword evidence="3 7" id="KW-0805">Transcription regulation</keyword>
<comment type="similarity">
    <text evidence="2 7">Belongs to the Mediator complex subunit 1 family.</text>
</comment>
<sequence>MATPTKSQNISTPKPQLSPPNRLMASPRPGTSGNSNRPLAYKSPAVKTPASAHGHHISVSSQPSSTPLAATAVHDDLLALNSPAAALINALGTTGLTPLGSGADGLGITSSLSGGPVRSAPPVNPLLERLARAELVLNSLKSRAAGHGITRGGVERIGQLQGFTTLWDDDNLTIAGNCVDLEINFEAGGKDDVRDVSLKLNMSDSASENEEPQFQEQGTQIIKGNLQSLDAVGQIPRWRSLDAFASNLQYLSQLDRIESGAPCFNAVTDLYNSFRMIWDAEREKFKGRTPRQHLKQGAVGRPVMDRKPWLGLAVDYWATPEEPSQKPEVAANAEIDNTHHLYTARVSCESGLPMTAVTKQWVSDRVLVEGHEPILDVENETWKPDWRDPAQDSSGPDPLAKAEADNAATEKPTDMVSRVLNMHFQCTLEPEVYLPLNVAGNLSVEIAMVEIKQELTSTYQAVLHKTFVGAGAEGNRNPSQERWIRVLPIEDDKGSGRLRRHSYALKSSQHAPPLWCHPLKQLIFTHPKQFAAVVPIIRQYAVVWGILRSLVEYQGDNQQMGASSKAPSKGNWSSETTRRPLRRTNKKSSGSDLDDFDNLANSHGELDPDLPLPIDVNMDVLSDISKAKLDVYIPLRKSNRREQKHPFVFLSLNICPGGAIEVRDLRGIHAEGTESERIRSKIVRILETTEDIGLLVEWLLEQNIARR</sequence>
<evidence type="ECO:0000313" key="10">
    <source>
        <dbReference type="EMBL" id="KIW75246.1"/>
    </source>
</evidence>
<reference evidence="10 11" key="1">
    <citation type="submission" date="2015-01" db="EMBL/GenBank/DDBJ databases">
        <title>The Genome Sequence of Fonsecaea pedrosoi CBS 271.37.</title>
        <authorList>
            <consortium name="The Broad Institute Genomics Platform"/>
            <person name="Cuomo C."/>
            <person name="de Hoog S."/>
            <person name="Gorbushina A."/>
            <person name="Stielow B."/>
            <person name="Teixiera M."/>
            <person name="Abouelleil A."/>
            <person name="Chapman S.B."/>
            <person name="Priest M."/>
            <person name="Young S.K."/>
            <person name="Wortman J."/>
            <person name="Nusbaum C."/>
            <person name="Birren B."/>
        </authorList>
    </citation>
    <scope>NUCLEOTIDE SEQUENCE [LARGE SCALE GENOMIC DNA]</scope>
    <source>
        <strain evidence="10 11">CBS 271.37</strain>
    </source>
</reference>
<dbReference type="GO" id="GO:0003712">
    <property type="term" value="F:transcription coregulator activity"/>
    <property type="evidence" value="ECO:0007669"/>
    <property type="project" value="InterPro"/>
</dbReference>
<dbReference type="VEuPathDB" id="FungiDB:Z517_12020"/>
<dbReference type="GO" id="GO:0016592">
    <property type="term" value="C:mediator complex"/>
    <property type="evidence" value="ECO:0007669"/>
    <property type="project" value="InterPro"/>
</dbReference>
<dbReference type="HOGENOM" id="CLU_008378_2_0_1"/>
<gene>
    <name evidence="10" type="ORF">Z517_12020</name>
</gene>
<evidence type="ECO:0000259" key="9">
    <source>
        <dbReference type="Pfam" id="PF10744"/>
    </source>
</evidence>
<feature type="compositionally biased region" description="Basic and acidic residues" evidence="8">
    <location>
        <begin position="379"/>
        <end position="390"/>
    </location>
</feature>
<feature type="domain" description="Mediator complex subunit Med1" evidence="9">
    <location>
        <begin position="136"/>
        <end position="551"/>
    </location>
</feature>
<feature type="compositionally biased region" description="Polar residues" evidence="8">
    <location>
        <begin position="1"/>
        <end position="15"/>
    </location>
</feature>
<feature type="compositionally biased region" description="Polar residues" evidence="8">
    <location>
        <begin position="559"/>
        <end position="575"/>
    </location>
</feature>
<evidence type="ECO:0000256" key="6">
    <source>
        <dbReference type="ARBA" id="ARBA00023242"/>
    </source>
</evidence>
<dbReference type="GeneID" id="25311510"/>
<dbReference type="EMBL" id="KN846976">
    <property type="protein sequence ID" value="KIW75246.1"/>
    <property type="molecule type" value="Genomic_DNA"/>
</dbReference>
<comment type="function">
    <text evidence="7">Component of the Mediator complex, a coactivator involved in the regulated transcription of nearly all RNA polymerase II-dependent genes. Mediator functions as a bridge to convey information from gene-specific regulatory proteins to the basal RNA polymerase II transcription machinery. Mediator is recruited to promoters by direct interactions with regulatory proteins and serves as a scaffold for the assembly of a functional preinitiation complex with RNA polymerase II and the general transcription factors.</text>
</comment>
<dbReference type="Proteomes" id="UP000053029">
    <property type="component" value="Unassembled WGS sequence"/>
</dbReference>
<evidence type="ECO:0000256" key="4">
    <source>
        <dbReference type="ARBA" id="ARBA00023159"/>
    </source>
</evidence>
<evidence type="ECO:0000313" key="11">
    <source>
        <dbReference type="Proteomes" id="UP000053029"/>
    </source>
</evidence>
<dbReference type="PANTHER" id="PTHR35041:SF4">
    <property type="entry name" value="MEDIATOR OF RNA POLYMERASE II TRANSCRIPTION SUBUNIT 1"/>
    <property type="match status" value="1"/>
</dbReference>
<evidence type="ECO:0000256" key="3">
    <source>
        <dbReference type="ARBA" id="ARBA00023015"/>
    </source>
</evidence>
<dbReference type="Pfam" id="PF10744">
    <property type="entry name" value="Med1"/>
    <property type="match status" value="1"/>
</dbReference>
<organism evidence="10 11">
    <name type="scientific">Fonsecaea pedrosoi CBS 271.37</name>
    <dbReference type="NCBI Taxonomy" id="1442368"/>
    <lineage>
        <taxon>Eukaryota</taxon>
        <taxon>Fungi</taxon>
        <taxon>Dikarya</taxon>
        <taxon>Ascomycota</taxon>
        <taxon>Pezizomycotina</taxon>
        <taxon>Eurotiomycetes</taxon>
        <taxon>Chaetothyriomycetidae</taxon>
        <taxon>Chaetothyriales</taxon>
        <taxon>Herpotrichiellaceae</taxon>
        <taxon>Fonsecaea</taxon>
    </lineage>
</organism>
<keyword evidence="5 7" id="KW-0804">Transcription</keyword>
<dbReference type="RefSeq" id="XP_013279054.1">
    <property type="nucleotide sequence ID" value="XM_013423600.1"/>
</dbReference>
<name>A0A0D2DC92_9EURO</name>
<dbReference type="GO" id="GO:0045944">
    <property type="term" value="P:positive regulation of transcription by RNA polymerase II"/>
    <property type="evidence" value="ECO:0007669"/>
    <property type="project" value="UniProtKB-ARBA"/>
</dbReference>
<protein>
    <recommendedName>
        <fullName evidence="7">Mediator of RNA polymerase II transcription subunit 1</fullName>
    </recommendedName>
    <alternativeName>
        <fullName evidence="7">Mediator complex subunit 1</fullName>
    </alternativeName>
</protein>
<feature type="region of interest" description="Disordered" evidence="8">
    <location>
        <begin position="1"/>
        <end position="66"/>
    </location>
</feature>
<dbReference type="InterPro" id="IPR019680">
    <property type="entry name" value="Mediator_Med1"/>
</dbReference>
<accession>A0A0D2DC92</accession>
<evidence type="ECO:0000256" key="2">
    <source>
        <dbReference type="ARBA" id="ARBA00006210"/>
    </source>
</evidence>
<evidence type="ECO:0000256" key="5">
    <source>
        <dbReference type="ARBA" id="ARBA00023163"/>
    </source>
</evidence>
<evidence type="ECO:0000256" key="7">
    <source>
        <dbReference type="RuleBase" id="RU364059"/>
    </source>
</evidence>